<dbReference type="Proteomes" id="UP000442694">
    <property type="component" value="Unassembled WGS sequence"/>
</dbReference>
<reference evidence="1 2" key="1">
    <citation type="submission" date="2019-10" db="EMBL/GenBank/DDBJ databases">
        <title>New genus of Silvanigrellaceae.</title>
        <authorList>
            <person name="Pitt A."/>
            <person name="Hahn M.W."/>
        </authorList>
    </citation>
    <scope>NUCLEOTIDE SEQUENCE [LARGE SCALE GENOMIC DNA]</scope>
    <source>
        <strain evidence="1 2">33A1-SZDP</strain>
    </source>
</reference>
<evidence type="ECO:0000313" key="2">
    <source>
        <dbReference type="Proteomes" id="UP000442694"/>
    </source>
</evidence>
<keyword evidence="2" id="KW-1185">Reference proteome</keyword>
<dbReference type="EMBL" id="WFLN01000005">
    <property type="protein sequence ID" value="KAB8032260.1"/>
    <property type="molecule type" value="Genomic_DNA"/>
</dbReference>
<dbReference type="RefSeq" id="WP_152212499.1">
    <property type="nucleotide sequence ID" value="NZ_WFLN01000005.1"/>
</dbReference>
<dbReference type="AlphaFoldDB" id="A0A833N7K4"/>
<dbReference type="Pfam" id="PF09481">
    <property type="entry name" value="CRISPR_Cse1"/>
    <property type="match status" value="1"/>
</dbReference>
<dbReference type="InterPro" id="IPR013381">
    <property type="entry name" value="CRISPR-assoc_prot_Cse1"/>
</dbReference>
<name>A0A833N7K4_9BACT</name>
<accession>A0A833N7K4</accession>
<protein>
    <submittedName>
        <fullName evidence="1">Type I-E CRISPR-associated protein Cse1/CasA</fullName>
    </submittedName>
</protein>
<comment type="caution">
    <text evidence="1">The sequence shown here is derived from an EMBL/GenBank/DDBJ whole genome shotgun (WGS) entry which is preliminary data.</text>
</comment>
<evidence type="ECO:0000313" key="1">
    <source>
        <dbReference type="EMBL" id="KAB8032260.1"/>
    </source>
</evidence>
<organism evidence="1 2">
    <name type="scientific">Fluviispira multicolorata</name>
    <dbReference type="NCBI Taxonomy" id="2654512"/>
    <lineage>
        <taxon>Bacteria</taxon>
        <taxon>Pseudomonadati</taxon>
        <taxon>Bdellovibrionota</taxon>
        <taxon>Oligoflexia</taxon>
        <taxon>Silvanigrellales</taxon>
        <taxon>Silvanigrellaceae</taxon>
        <taxon>Fluviispira</taxon>
    </lineage>
</organism>
<gene>
    <name evidence="1" type="ORF">GCL57_06320</name>
</gene>
<sequence length="499" mass="58334">MHTEIKSNIFTEVAWIPVIDLSGNKKTVHLRDFLINCENYVDYNLDSIPNRISLQHFMNFTAISYARKFKKIDDDPKVFFKNLVPYLDQYEKHFQLAGPDHFFLQQPDHKKLGEKDFNSIATLLLEMESGNNGSHFTKNSDLYPKNLNVSEVLFALLQGHLFGFGGLGGGLKGEKNNYVDSIATRPLSVFFVMSNLQKTIYSNAAYYFECTESYRSNMEGEENKFSIPPIWECSDHGLSQIEKYKNFLDSHSTCEKFGFERIFQLEWDYSGAQPTVMRIKRAQGIFKSENIDTLYPFLIYAENKKKQEIYNLKADQNKAVWRDLHNILHWFTLNKSSPDCIEEKIKLEVLGIYSDQAKAFGSMRSHFEFSKKLLETEKKQDLESYIEKIHNIEFGLKSSFKEAFSEVFSKDDFFNLLNHSEALNVYWNRMGSYFLHNLIFKISENYNEEYLKKEFNSEVYKACDKAKEKFIQSISDGVLKYKLLGLLYKGHKNEHKITQ</sequence>
<proteinExistence type="predicted"/>